<sequence length="325" mass="38988">MAKKNNELDYTYFKKSIDVDEAMKEPKEGQEFIDILQKEDYGHMVLFSSAEKQQALNFFKYTNYYRFSVFPRLVVEDNKRTFSNVLYLYNVDKYIRKQLSHFSGILEEWIKTSLANVISNNYNYDEYQQAEFYLDLNIYGKEEQGKEILASFAETVTRSKEVYIKYHHREKNGCIPVWVLIEELTFGQIDTFISQLKPEYKNMWIDKVFGKQYRKFVVSWVGVARYIRNMTAHHARFYSKRFVVFPSLPKEDLKKYSIKNSQKDNLFVMLFTEKKLFSFLPDRAIQDEWNLFIDDLSELVDDSDDLFNCEENGFKEDWRTALKIF</sequence>
<dbReference type="AlphaFoldDB" id="A0A377KGI2"/>
<dbReference type="InterPro" id="IPR011664">
    <property type="entry name" value="Abi_system_AbiD/AbiF-like"/>
</dbReference>
<evidence type="ECO:0000313" key="2">
    <source>
        <dbReference type="Proteomes" id="UP000254070"/>
    </source>
</evidence>
<dbReference type="Pfam" id="PF07751">
    <property type="entry name" value="Abi_2"/>
    <property type="match status" value="1"/>
</dbReference>
<organism evidence="1 2">
    <name type="scientific">Enterococcus durans</name>
    <dbReference type="NCBI Taxonomy" id="53345"/>
    <lineage>
        <taxon>Bacteria</taxon>
        <taxon>Bacillati</taxon>
        <taxon>Bacillota</taxon>
        <taxon>Bacilli</taxon>
        <taxon>Lactobacillales</taxon>
        <taxon>Enterococcaceae</taxon>
        <taxon>Enterococcus</taxon>
    </lineage>
</organism>
<name>A0A377KGI2_9ENTE</name>
<dbReference type="RefSeq" id="WP_115234579.1">
    <property type="nucleotide sequence ID" value="NZ_UGIF01000002.1"/>
</dbReference>
<protein>
    <submittedName>
        <fullName evidence="1">Abi family protein</fullName>
    </submittedName>
</protein>
<gene>
    <name evidence="1" type="ORF">NCTC8129_00282</name>
</gene>
<accession>A0A377KGI2</accession>
<proteinExistence type="predicted"/>
<evidence type="ECO:0000313" key="1">
    <source>
        <dbReference type="EMBL" id="STP28166.1"/>
    </source>
</evidence>
<dbReference type="Proteomes" id="UP000254070">
    <property type="component" value="Unassembled WGS sequence"/>
</dbReference>
<reference evidence="1 2" key="1">
    <citation type="submission" date="2018-06" db="EMBL/GenBank/DDBJ databases">
        <authorList>
            <consortium name="Pathogen Informatics"/>
            <person name="Doyle S."/>
        </authorList>
    </citation>
    <scope>NUCLEOTIDE SEQUENCE [LARGE SCALE GENOMIC DNA]</scope>
    <source>
        <strain evidence="1 2">NCTC8129</strain>
    </source>
</reference>
<dbReference type="EMBL" id="UGIF01000002">
    <property type="protein sequence ID" value="STP28166.1"/>
    <property type="molecule type" value="Genomic_DNA"/>
</dbReference>